<evidence type="ECO:0000313" key="1">
    <source>
        <dbReference type="EMBL" id="KAK3896046.1"/>
    </source>
</evidence>
<evidence type="ECO:0000313" key="2">
    <source>
        <dbReference type="Proteomes" id="UP001286313"/>
    </source>
</evidence>
<name>A0AAE1L4J5_PETCI</name>
<accession>A0AAE1L4J5</accession>
<dbReference type="SUPFAM" id="SSF56219">
    <property type="entry name" value="DNase I-like"/>
    <property type="match status" value="1"/>
</dbReference>
<gene>
    <name evidence="1" type="ORF">Pcinc_000290</name>
</gene>
<dbReference type="AlphaFoldDB" id="A0AAE1L4J5"/>
<proteinExistence type="predicted"/>
<dbReference type="InterPro" id="IPR036691">
    <property type="entry name" value="Endo/exonu/phosph_ase_sf"/>
</dbReference>
<reference evidence="1" key="1">
    <citation type="submission" date="2023-10" db="EMBL/GenBank/DDBJ databases">
        <title>Genome assemblies of two species of porcelain crab, Petrolisthes cinctipes and Petrolisthes manimaculis (Anomura: Porcellanidae).</title>
        <authorList>
            <person name="Angst P."/>
        </authorList>
    </citation>
    <scope>NUCLEOTIDE SEQUENCE</scope>
    <source>
        <strain evidence="1">PB745_01</strain>
        <tissue evidence="1">Gill</tissue>
    </source>
</reference>
<keyword evidence="2" id="KW-1185">Reference proteome</keyword>
<evidence type="ECO:0008006" key="3">
    <source>
        <dbReference type="Google" id="ProtNLM"/>
    </source>
</evidence>
<dbReference type="EMBL" id="JAWQEG010000020">
    <property type="protein sequence ID" value="KAK3896046.1"/>
    <property type="molecule type" value="Genomic_DNA"/>
</dbReference>
<organism evidence="1 2">
    <name type="scientific">Petrolisthes cinctipes</name>
    <name type="common">Flat porcelain crab</name>
    <dbReference type="NCBI Taxonomy" id="88211"/>
    <lineage>
        <taxon>Eukaryota</taxon>
        <taxon>Metazoa</taxon>
        <taxon>Ecdysozoa</taxon>
        <taxon>Arthropoda</taxon>
        <taxon>Crustacea</taxon>
        <taxon>Multicrustacea</taxon>
        <taxon>Malacostraca</taxon>
        <taxon>Eumalacostraca</taxon>
        <taxon>Eucarida</taxon>
        <taxon>Decapoda</taxon>
        <taxon>Pleocyemata</taxon>
        <taxon>Anomura</taxon>
        <taxon>Galatheoidea</taxon>
        <taxon>Porcellanidae</taxon>
        <taxon>Petrolisthes</taxon>
    </lineage>
</organism>
<sequence length="109" mass="12552">MDTILLCVCYHPQWQGSDPINYIYGNLDSLLLQHSCKHFIMLGDLNQHLVERSFQELLTDYGLTNYVDIPTHISGPRHHRPSRGSDHLSSSRYGGLLRPHSCVHHHHIC</sequence>
<dbReference type="Gene3D" id="3.60.10.10">
    <property type="entry name" value="Endonuclease/exonuclease/phosphatase"/>
    <property type="match status" value="1"/>
</dbReference>
<protein>
    <recommendedName>
        <fullName evidence="3">Endonuclease/exonuclease/phosphatase domain-containing protein</fullName>
    </recommendedName>
</protein>
<comment type="caution">
    <text evidence="1">The sequence shown here is derived from an EMBL/GenBank/DDBJ whole genome shotgun (WGS) entry which is preliminary data.</text>
</comment>
<dbReference type="Proteomes" id="UP001286313">
    <property type="component" value="Unassembled WGS sequence"/>
</dbReference>